<dbReference type="Pfam" id="PF04024">
    <property type="entry name" value="PspC"/>
    <property type="match status" value="1"/>
</dbReference>
<dbReference type="RefSeq" id="WP_025862543.1">
    <property type="nucleotide sequence ID" value="NZ_BLAX01000001.1"/>
</dbReference>
<dbReference type="PANTHER" id="PTHR33885:SF3">
    <property type="entry name" value="PHAGE SHOCK PROTEIN C"/>
    <property type="match status" value="1"/>
</dbReference>
<dbReference type="InterPro" id="IPR052027">
    <property type="entry name" value="PspC"/>
</dbReference>
<evidence type="ECO:0000259" key="8">
    <source>
        <dbReference type="Pfam" id="PF22571"/>
    </source>
</evidence>
<dbReference type="OrthoDB" id="5772680at2"/>
<keyword evidence="4 6" id="KW-1133">Transmembrane helix</keyword>
<dbReference type="InterPro" id="IPR054319">
    <property type="entry name" value="PspC-rel_ToastRack"/>
</dbReference>
<proteinExistence type="predicted"/>
<comment type="caution">
    <text evidence="10">The sequence shown here is derived from an EMBL/GenBank/DDBJ whole genome shotgun (WGS) entry which is preliminary data.</text>
</comment>
<evidence type="ECO:0000256" key="5">
    <source>
        <dbReference type="ARBA" id="ARBA00023136"/>
    </source>
</evidence>
<evidence type="ECO:0000313" key="11">
    <source>
        <dbReference type="Proteomes" id="UP000391834"/>
    </source>
</evidence>
<feature type="transmembrane region" description="Helical" evidence="6">
    <location>
        <begin position="232"/>
        <end position="265"/>
    </location>
</feature>
<protein>
    <submittedName>
        <fullName evidence="10">Uncharacterized protein</fullName>
    </submittedName>
</protein>
<dbReference type="Pfam" id="PF22744">
    <property type="entry name" value="Toast-rack_PspC-Cterm"/>
    <property type="match status" value="1"/>
</dbReference>
<evidence type="ECO:0000259" key="9">
    <source>
        <dbReference type="Pfam" id="PF22744"/>
    </source>
</evidence>
<keyword evidence="11" id="KW-1185">Reference proteome</keyword>
<evidence type="ECO:0000259" key="7">
    <source>
        <dbReference type="Pfam" id="PF04024"/>
    </source>
</evidence>
<feature type="transmembrane region" description="Helical" evidence="6">
    <location>
        <begin position="109"/>
        <end position="129"/>
    </location>
</feature>
<dbReference type="PANTHER" id="PTHR33885">
    <property type="entry name" value="PHAGE SHOCK PROTEIN C"/>
    <property type="match status" value="1"/>
</dbReference>
<evidence type="ECO:0000313" key="10">
    <source>
        <dbReference type="EMBL" id="GET32680.1"/>
    </source>
</evidence>
<feature type="domain" description="Phage shock protein PspC N-terminal" evidence="7">
    <location>
        <begin position="107"/>
        <end position="165"/>
    </location>
</feature>
<keyword evidence="5 6" id="KW-0472">Membrane</keyword>
<evidence type="ECO:0000256" key="4">
    <source>
        <dbReference type="ARBA" id="ARBA00022989"/>
    </source>
</evidence>
<dbReference type="Proteomes" id="UP000391834">
    <property type="component" value="Unassembled WGS sequence"/>
</dbReference>
<dbReference type="InterPro" id="IPR054321">
    <property type="entry name" value="PspC-rel_TM"/>
</dbReference>
<name>A0A5M4AXP3_9BACT</name>
<dbReference type="EMBL" id="BLAX01000001">
    <property type="protein sequence ID" value="GET32680.1"/>
    <property type="molecule type" value="Genomic_DNA"/>
</dbReference>
<feature type="transmembrane region" description="Helical" evidence="6">
    <location>
        <begin position="320"/>
        <end position="342"/>
    </location>
</feature>
<feature type="domain" description="PspC-related ToastRack" evidence="9">
    <location>
        <begin position="405"/>
        <end position="517"/>
    </location>
</feature>
<evidence type="ECO:0000256" key="1">
    <source>
        <dbReference type="ARBA" id="ARBA00004162"/>
    </source>
</evidence>
<feature type="domain" description="PspC-related transmembrane region" evidence="8">
    <location>
        <begin position="209"/>
        <end position="348"/>
    </location>
</feature>
<feature type="transmembrane region" description="Helical" evidence="6">
    <location>
        <begin position="285"/>
        <end position="308"/>
    </location>
</feature>
<gene>
    <name evidence="10" type="ORF">PbJCM13498_15430</name>
</gene>
<keyword evidence="3 6" id="KW-0812">Transmembrane</keyword>
<evidence type="ECO:0000256" key="3">
    <source>
        <dbReference type="ARBA" id="ARBA00022692"/>
    </source>
</evidence>
<accession>A0A5M4AXP3</accession>
<dbReference type="GO" id="GO:0005886">
    <property type="term" value="C:plasma membrane"/>
    <property type="evidence" value="ECO:0007669"/>
    <property type="project" value="UniProtKB-SubCell"/>
</dbReference>
<organism evidence="10 11">
    <name type="scientific">Prolixibacter bellariivorans</name>
    <dbReference type="NCBI Taxonomy" id="314319"/>
    <lineage>
        <taxon>Bacteria</taxon>
        <taxon>Pseudomonadati</taxon>
        <taxon>Bacteroidota</taxon>
        <taxon>Bacteroidia</taxon>
        <taxon>Marinilabiliales</taxon>
        <taxon>Prolixibacteraceae</taxon>
        <taxon>Prolixibacter</taxon>
    </lineage>
</organism>
<reference evidence="10 11" key="1">
    <citation type="submission" date="2019-10" db="EMBL/GenBank/DDBJ databases">
        <title>Prolixibacter strains distinguished by the presence of nitrate reductase genes were adept at nitrate-dependent anaerobic corrosion of metallic iron and carbon steel.</title>
        <authorList>
            <person name="Iino T."/>
            <person name="Shono N."/>
            <person name="Ito K."/>
            <person name="Nakamura R."/>
            <person name="Sueoka K."/>
            <person name="Harayama S."/>
            <person name="Ohkuma M."/>
        </authorList>
    </citation>
    <scope>NUCLEOTIDE SEQUENCE [LARGE SCALE GENOMIC DNA]</scope>
    <source>
        <strain evidence="10 11">JCM 13498</strain>
    </source>
</reference>
<dbReference type="Pfam" id="PF22571">
    <property type="entry name" value="LiaI-LiaF-TM_PspC"/>
    <property type="match status" value="1"/>
</dbReference>
<evidence type="ECO:0000256" key="2">
    <source>
        <dbReference type="ARBA" id="ARBA00022475"/>
    </source>
</evidence>
<sequence length="521" mass="58733">MKRTLTINISGTVFHIDEDAYEKLQAYLLDINRYFGSDPEGREIIMDIEARIAELFQEKTKSDGNVVTIQHVEEVIEVMGQPSDFAAEEEEEEPASHHKKRTFRTGKRLYRDPEHTVLGGVCGGLGAYFNLDPVIFRLAFVLLFLVSHGIIVLLYLIFWIVVPKASSTSQRLEMRGEDVNIDNIKKTIKDEFQDVKKNYQKFRNSPSYERGREKVNEAGSVLGSVLRVILKVLLIIIGVGLIVGGLLTIIGLVGSLFVSNAFLGIVPWGSHMIPQFFHFYVGTDTLNWLMISVAALVGIPLLALIYLGTKLVFRYKSNNAAVGLSAFALWIIALMILLGTGISKVNYFKRQGTFTQRREITTKADTLYLKLAPDQYRDYINDDIQLDDMRIATLNGRDVLVGHPSFDIESTSGSEPELIIRSKARGKTIDMAQDNAESANYKIIVRDSLVNFSPWFEIAEGKQWRDQEVHVILRLPVGKTVYLGDRMIKIINDIENTTNTWDGDMVGKFWTMTPQGLSLAK</sequence>
<dbReference type="InterPro" id="IPR007168">
    <property type="entry name" value="Phageshock_PspC_N"/>
</dbReference>
<dbReference type="AlphaFoldDB" id="A0A5M4AXP3"/>
<keyword evidence="2" id="KW-1003">Cell membrane</keyword>
<evidence type="ECO:0000256" key="6">
    <source>
        <dbReference type="SAM" id="Phobius"/>
    </source>
</evidence>
<comment type="subcellular location">
    <subcellularLocation>
        <location evidence="1">Cell membrane</location>
        <topology evidence="1">Single-pass membrane protein</topology>
    </subcellularLocation>
</comment>
<feature type="transmembrane region" description="Helical" evidence="6">
    <location>
        <begin position="135"/>
        <end position="162"/>
    </location>
</feature>